<dbReference type="PIRSF" id="PIRSF005813">
    <property type="entry name" value="MSH2"/>
    <property type="match status" value="1"/>
</dbReference>
<dbReference type="AlphaFoldDB" id="A0A7S3JVG6"/>
<dbReference type="GO" id="GO:0140664">
    <property type="term" value="F:ATP-dependent DNA damage sensor activity"/>
    <property type="evidence" value="ECO:0007669"/>
    <property type="project" value="InterPro"/>
</dbReference>
<dbReference type="InterPro" id="IPR011184">
    <property type="entry name" value="DNA_mismatch_repair_Msh2"/>
</dbReference>
<dbReference type="GO" id="GO:0006298">
    <property type="term" value="P:mismatch repair"/>
    <property type="evidence" value="ECO:0007669"/>
    <property type="project" value="InterPro"/>
</dbReference>
<reference evidence="8" key="1">
    <citation type="submission" date="2021-01" db="EMBL/GenBank/DDBJ databases">
        <authorList>
            <person name="Corre E."/>
            <person name="Pelletier E."/>
            <person name="Niang G."/>
            <person name="Scheremetjew M."/>
            <person name="Finn R."/>
            <person name="Kale V."/>
            <person name="Holt S."/>
            <person name="Cochrane G."/>
            <person name="Meng A."/>
            <person name="Brown T."/>
            <person name="Cohen L."/>
        </authorList>
    </citation>
    <scope>NUCLEOTIDE SEQUENCE</scope>
    <source>
        <strain evidence="8">CCMP1510</strain>
    </source>
</reference>
<dbReference type="PROSITE" id="PS00486">
    <property type="entry name" value="DNA_MISMATCH_REPAIR_2"/>
    <property type="match status" value="1"/>
</dbReference>
<feature type="domain" description="DNA mismatch repair proteins mutS family" evidence="7">
    <location>
        <begin position="446"/>
        <end position="462"/>
    </location>
</feature>
<dbReference type="Pfam" id="PF00488">
    <property type="entry name" value="MutS_V"/>
    <property type="match status" value="1"/>
</dbReference>
<dbReference type="PANTHER" id="PTHR11361:SF35">
    <property type="entry name" value="DNA MISMATCH REPAIR PROTEIN MSH2"/>
    <property type="match status" value="1"/>
</dbReference>
<evidence type="ECO:0000256" key="2">
    <source>
        <dbReference type="ARBA" id="ARBA00022741"/>
    </source>
</evidence>
<keyword evidence="5" id="KW-0227">DNA damage</keyword>
<dbReference type="GO" id="GO:0032301">
    <property type="term" value="C:MutSalpha complex"/>
    <property type="evidence" value="ECO:0007669"/>
    <property type="project" value="TreeGrafter"/>
</dbReference>
<evidence type="ECO:0000256" key="1">
    <source>
        <dbReference type="ARBA" id="ARBA00006271"/>
    </source>
</evidence>
<sequence>MTEAMKLPDAAKEATSLNDEEKSLFNILNSTMTKAGALLLREWLQAPLLDMHAIKLRHDFVELLVEDSGGRAKLRQLLKGALPENVCSIHQRLEKETASLLDLHKLQQFLSSLPELALEVKRLLENQPQLKTEHADPLLKVVASLRLLDQMLEQSLDLEFLPEVFVDANIDANLQKLKRKLRAARAHVDAAHAEAAHAFNPAAKKIQKTDKWPLKLETDSKRGFILRSPKTYDEKTINSFAYDFEVISYLKSGVFLTTGDLSRAAHVYQQIHHTYKEAQSKLIQQLVQTAATYVPVLQTSIHILAKIDVLASFAHVAIFAQGGNYIRPEINTNQTLEIIQGRHPCVEACLGSNYIANDYCLGQAQNFALVTGPNMGGKSTYIRALACIALMSQSGSFVPAQVAKLPIFDAILARVGASDNIHTGVSTFMAEMLEASAILSQATSRSLVIIDELGRGTSTADGFGLAYAITEKISRTCIGLFATHFHELAALEQEKAPVKNMHVSANVTNDNITFLYKLEQGPSDRSFGIPVAKLANFPDRVIQTALKKSHQLEESSHSPTKRSKLLSAT</sequence>
<evidence type="ECO:0000259" key="7">
    <source>
        <dbReference type="PROSITE" id="PS00486"/>
    </source>
</evidence>
<dbReference type="Gene3D" id="3.40.50.300">
    <property type="entry name" value="P-loop containing nucleotide triphosphate hydrolases"/>
    <property type="match status" value="1"/>
</dbReference>
<comment type="similarity">
    <text evidence="1">Belongs to the DNA mismatch repair MutS family.</text>
</comment>
<dbReference type="SMART" id="SM00533">
    <property type="entry name" value="MUTSd"/>
    <property type="match status" value="1"/>
</dbReference>
<dbReference type="Pfam" id="PF05192">
    <property type="entry name" value="MutS_III"/>
    <property type="match status" value="1"/>
</dbReference>
<dbReference type="SMART" id="SM00534">
    <property type="entry name" value="MUTSac"/>
    <property type="match status" value="1"/>
</dbReference>
<dbReference type="FunFam" id="3.40.50.300:FF:000870">
    <property type="entry name" value="MutS protein homolog 4"/>
    <property type="match status" value="1"/>
</dbReference>
<keyword evidence="4" id="KW-0238">DNA-binding</keyword>
<dbReference type="InterPro" id="IPR027417">
    <property type="entry name" value="P-loop_NTPase"/>
</dbReference>
<dbReference type="GO" id="GO:0006312">
    <property type="term" value="P:mitotic recombination"/>
    <property type="evidence" value="ECO:0007669"/>
    <property type="project" value="TreeGrafter"/>
</dbReference>
<evidence type="ECO:0000256" key="5">
    <source>
        <dbReference type="ARBA" id="ARBA00023204"/>
    </source>
</evidence>
<protein>
    <recommendedName>
        <fullName evidence="7">DNA mismatch repair proteins mutS family domain-containing protein</fullName>
    </recommendedName>
</protein>
<dbReference type="PANTHER" id="PTHR11361">
    <property type="entry name" value="DNA MISMATCH REPAIR PROTEIN MUTS FAMILY MEMBER"/>
    <property type="match status" value="1"/>
</dbReference>
<dbReference type="GO" id="GO:0005524">
    <property type="term" value="F:ATP binding"/>
    <property type="evidence" value="ECO:0007669"/>
    <property type="project" value="UniProtKB-KW"/>
</dbReference>
<dbReference type="InterPro" id="IPR007696">
    <property type="entry name" value="DNA_mismatch_repair_MutS_core"/>
</dbReference>
<dbReference type="EMBL" id="HBIJ01006915">
    <property type="protein sequence ID" value="CAE0364113.1"/>
    <property type="molecule type" value="Transcribed_RNA"/>
</dbReference>
<dbReference type="GO" id="GO:0030983">
    <property type="term" value="F:mismatched DNA binding"/>
    <property type="evidence" value="ECO:0007669"/>
    <property type="project" value="InterPro"/>
</dbReference>
<proteinExistence type="inferred from homology"/>
<dbReference type="SUPFAM" id="SSF48334">
    <property type="entry name" value="DNA repair protein MutS, domain III"/>
    <property type="match status" value="1"/>
</dbReference>
<gene>
    <name evidence="8" type="ORF">ALAG00032_LOCUS4854</name>
</gene>
<dbReference type="InterPro" id="IPR000432">
    <property type="entry name" value="DNA_mismatch_repair_MutS_C"/>
</dbReference>
<keyword evidence="3" id="KW-0067">ATP-binding</keyword>
<accession>A0A7S3JVG6</accession>
<dbReference type="SUPFAM" id="SSF52540">
    <property type="entry name" value="P-loop containing nucleoside triphosphate hydrolases"/>
    <property type="match status" value="1"/>
</dbReference>
<keyword evidence="2" id="KW-0547">Nucleotide-binding</keyword>
<name>A0A7S3JVG6_9STRA</name>
<organism evidence="8">
    <name type="scientific">Aureoumbra lagunensis</name>
    <dbReference type="NCBI Taxonomy" id="44058"/>
    <lineage>
        <taxon>Eukaryota</taxon>
        <taxon>Sar</taxon>
        <taxon>Stramenopiles</taxon>
        <taxon>Ochrophyta</taxon>
        <taxon>Pelagophyceae</taxon>
        <taxon>Pelagomonadales</taxon>
        <taxon>Aureoumbra</taxon>
    </lineage>
</organism>
<keyword evidence="5" id="KW-0234">DNA repair</keyword>
<dbReference type="InterPro" id="IPR036187">
    <property type="entry name" value="DNA_mismatch_repair_MutS_sf"/>
</dbReference>
<dbReference type="Gene3D" id="1.10.1420.10">
    <property type="match status" value="2"/>
</dbReference>
<evidence type="ECO:0000256" key="4">
    <source>
        <dbReference type="ARBA" id="ARBA00023125"/>
    </source>
</evidence>
<evidence type="ECO:0000313" key="8">
    <source>
        <dbReference type="EMBL" id="CAE0364113.1"/>
    </source>
</evidence>
<feature type="region of interest" description="Disordered" evidence="6">
    <location>
        <begin position="548"/>
        <end position="569"/>
    </location>
</feature>
<dbReference type="InterPro" id="IPR045076">
    <property type="entry name" value="MutS"/>
</dbReference>
<feature type="compositionally biased region" description="Basic residues" evidence="6">
    <location>
        <begin position="559"/>
        <end position="569"/>
    </location>
</feature>
<evidence type="ECO:0000256" key="3">
    <source>
        <dbReference type="ARBA" id="ARBA00022840"/>
    </source>
</evidence>
<evidence type="ECO:0000256" key="6">
    <source>
        <dbReference type="SAM" id="MobiDB-lite"/>
    </source>
</evidence>